<dbReference type="Gene3D" id="3.80.10.10">
    <property type="entry name" value="Ribonuclease Inhibitor"/>
    <property type="match status" value="1"/>
</dbReference>
<sequence length="173" mass="20338">MAVCFVENAFEGTWWNARGQQFAQRNFLRLQSQILNSEKHVIQASRVSKTSRRYEILQLLPNLGVLKVKQDAFTGRRWNASEQQFRRLKFLRLDKLNIQQWEAQWTSFPGLKRLSLRYCKYLEEIYLEIGEITTLELIETNNCNNSVLKSASITVDGMELSSTEHEDSESEWE</sequence>
<protein>
    <submittedName>
        <fullName evidence="1">Uncharacterized protein</fullName>
    </submittedName>
</protein>
<dbReference type="AlphaFoldDB" id="A0AA38WIX4"/>
<accession>A0AA38WIX4</accession>
<dbReference type="PANTHER" id="PTHR15140">
    <property type="entry name" value="TUBULIN-SPECIFIC CHAPERONE E"/>
    <property type="match status" value="1"/>
</dbReference>
<dbReference type="Proteomes" id="UP001172457">
    <property type="component" value="Chromosome 4"/>
</dbReference>
<dbReference type="InterPro" id="IPR032675">
    <property type="entry name" value="LRR_dom_sf"/>
</dbReference>
<keyword evidence="2" id="KW-1185">Reference proteome</keyword>
<comment type="caution">
    <text evidence="1">The sequence shown here is derived from an EMBL/GenBank/DDBJ whole genome shotgun (WGS) entry which is preliminary data.</text>
</comment>
<evidence type="ECO:0000313" key="1">
    <source>
        <dbReference type="EMBL" id="KAJ9551569.1"/>
    </source>
</evidence>
<dbReference type="EMBL" id="JARYMX010000004">
    <property type="protein sequence ID" value="KAJ9551569.1"/>
    <property type="molecule type" value="Genomic_DNA"/>
</dbReference>
<gene>
    <name evidence="1" type="ORF">OSB04_015614</name>
</gene>
<reference evidence="1" key="1">
    <citation type="submission" date="2023-03" db="EMBL/GenBank/DDBJ databases">
        <title>Chromosome-scale reference genome and RAD-based genetic map of yellow starthistle (Centaurea solstitialis) reveal putative structural variation and QTLs associated with invader traits.</title>
        <authorList>
            <person name="Reatini B."/>
            <person name="Cang F.A."/>
            <person name="Jiang Q."/>
            <person name="Mckibben M.T.W."/>
            <person name="Barker M.S."/>
            <person name="Rieseberg L.H."/>
            <person name="Dlugosch K.M."/>
        </authorList>
    </citation>
    <scope>NUCLEOTIDE SEQUENCE</scope>
    <source>
        <strain evidence="1">CAN-66</strain>
        <tissue evidence="1">Leaf</tissue>
    </source>
</reference>
<dbReference type="SUPFAM" id="SSF52047">
    <property type="entry name" value="RNI-like"/>
    <property type="match status" value="1"/>
</dbReference>
<dbReference type="PANTHER" id="PTHR15140:SF37">
    <property type="entry name" value="UBIQUITIN-LIKE DOMAIN-CONTAINING PROTEIN"/>
    <property type="match status" value="1"/>
</dbReference>
<organism evidence="1 2">
    <name type="scientific">Centaurea solstitialis</name>
    <name type="common">yellow star-thistle</name>
    <dbReference type="NCBI Taxonomy" id="347529"/>
    <lineage>
        <taxon>Eukaryota</taxon>
        <taxon>Viridiplantae</taxon>
        <taxon>Streptophyta</taxon>
        <taxon>Embryophyta</taxon>
        <taxon>Tracheophyta</taxon>
        <taxon>Spermatophyta</taxon>
        <taxon>Magnoliopsida</taxon>
        <taxon>eudicotyledons</taxon>
        <taxon>Gunneridae</taxon>
        <taxon>Pentapetalae</taxon>
        <taxon>asterids</taxon>
        <taxon>campanulids</taxon>
        <taxon>Asterales</taxon>
        <taxon>Asteraceae</taxon>
        <taxon>Carduoideae</taxon>
        <taxon>Cardueae</taxon>
        <taxon>Centaureinae</taxon>
        <taxon>Centaurea</taxon>
    </lineage>
</organism>
<proteinExistence type="predicted"/>
<name>A0AA38WIX4_9ASTR</name>
<evidence type="ECO:0000313" key="2">
    <source>
        <dbReference type="Proteomes" id="UP001172457"/>
    </source>
</evidence>